<protein>
    <submittedName>
        <fullName evidence="5">Aspartate/methionine/tyrosine aminotransferase</fullName>
    </submittedName>
</protein>
<dbReference type="Gene3D" id="3.40.640.10">
    <property type="entry name" value="Type I PLP-dependent aspartate aminotransferase-like (Major domain)"/>
    <property type="match status" value="1"/>
</dbReference>
<keyword evidence="3 5" id="KW-0808">Transferase</keyword>
<gene>
    <name evidence="5" type="ORF">EDD80_10191</name>
</gene>
<dbReference type="Pfam" id="PF00155">
    <property type="entry name" value="Aminotran_1_2"/>
    <property type="match status" value="1"/>
</dbReference>
<dbReference type="OrthoDB" id="9802328at2"/>
<reference evidence="5 6" key="1">
    <citation type="submission" date="2019-03" db="EMBL/GenBank/DDBJ databases">
        <title>Genomic Encyclopedia of Type Strains, Phase IV (KMG-IV): sequencing the most valuable type-strain genomes for metagenomic binning, comparative biology and taxonomic classification.</title>
        <authorList>
            <person name="Goeker M."/>
        </authorList>
    </citation>
    <scope>NUCLEOTIDE SEQUENCE [LARGE SCALE GENOMIC DNA]</scope>
    <source>
        <strain evidence="5 6">DSM 21100</strain>
    </source>
</reference>
<evidence type="ECO:0000256" key="1">
    <source>
        <dbReference type="ARBA" id="ARBA00001933"/>
    </source>
</evidence>
<dbReference type="AlphaFoldDB" id="A0A4R3KXC8"/>
<dbReference type="InterPro" id="IPR004839">
    <property type="entry name" value="Aminotransferase_I/II_large"/>
</dbReference>
<dbReference type="InterPro" id="IPR015422">
    <property type="entry name" value="PyrdxlP-dep_Trfase_small"/>
</dbReference>
<dbReference type="InterPro" id="IPR015424">
    <property type="entry name" value="PyrdxlP-dep_Trfase"/>
</dbReference>
<organism evidence="5 6">
    <name type="scientific">Anseongella ginsenosidimutans</name>
    <dbReference type="NCBI Taxonomy" id="496056"/>
    <lineage>
        <taxon>Bacteria</taxon>
        <taxon>Pseudomonadati</taxon>
        <taxon>Bacteroidota</taxon>
        <taxon>Sphingobacteriia</taxon>
        <taxon>Sphingobacteriales</taxon>
        <taxon>Sphingobacteriaceae</taxon>
        <taxon>Anseongella</taxon>
    </lineage>
</organism>
<feature type="domain" description="Aminotransferase class I/classII large" evidence="4">
    <location>
        <begin position="32"/>
        <end position="381"/>
    </location>
</feature>
<evidence type="ECO:0000313" key="5">
    <source>
        <dbReference type="EMBL" id="TCS89894.1"/>
    </source>
</evidence>
<evidence type="ECO:0000313" key="6">
    <source>
        <dbReference type="Proteomes" id="UP000295807"/>
    </source>
</evidence>
<dbReference type="InterPro" id="IPR015421">
    <property type="entry name" value="PyrdxlP-dep_Trfase_major"/>
</dbReference>
<dbReference type="RefSeq" id="WP_132127374.1">
    <property type="nucleotide sequence ID" value="NZ_CP042432.1"/>
</dbReference>
<dbReference type="Gene3D" id="3.90.1150.10">
    <property type="entry name" value="Aspartate Aminotransferase, domain 1"/>
    <property type="match status" value="1"/>
</dbReference>
<keyword evidence="2 5" id="KW-0032">Aminotransferase</keyword>
<comment type="caution">
    <text evidence="5">The sequence shown here is derived from an EMBL/GenBank/DDBJ whole genome shotgun (WGS) entry which is preliminary data.</text>
</comment>
<keyword evidence="6" id="KW-1185">Reference proteome</keyword>
<name>A0A4R3KXC8_9SPHI</name>
<evidence type="ECO:0000259" key="4">
    <source>
        <dbReference type="Pfam" id="PF00155"/>
    </source>
</evidence>
<evidence type="ECO:0000256" key="3">
    <source>
        <dbReference type="ARBA" id="ARBA00022679"/>
    </source>
</evidence>
<comment type="cofactor">
    <cofactor evidence="1">
        <name>pyridoxal 5'-phosphate</name>
        <dbReference type="ChEBI" id="CHEBI:597326"/>
    </cofactor>
</comment>
<sequence length="396" mass="44308">MPEIAARLQQTEEYYFSRKLREIEQMNRQGEKVINLGIGSPDLPPHPEVIAALCDHAQRPDVHAYQSYRGAPALRQAISGWYRRYYQVDLDPESEVLPLIGSKEGIMHICMTYLAEGDQALIPNPGYPTYRSAVELSGAACLEYQLSEARDWLPDLDELAKKDLSRVKLMWVNYPHMPTGARPGKGFFERLIAFATERDILLCHDNPYSFILNDRPESLLAVSGAREVALELNSLSKSGNMAGWRTGMLAGKAEFINNVLRFKSNMDSGMFLPVQMAAAKALSLGPEWYHSLNETYAARREKAFSLLDHLNCTYDRQQAGMFVWARIPKSYEDGYALSDAVLTSARVFITPGGIFGSMGMPYVRISLCATTETLDRAIDAIRRSNPERQGAGPGKV</sequence>
<dbReference type="SUPFAM" id="SSF53383">
    <property type="entry name" value="PLP-dependent transferases"/>
    <property type="match status" value="1"/>
</dbReference>
<dbReference type="EMBL" id="SMAD01000001">
    <property type="protein sequence ID" value="TCS89894.1"/>
    <property type="molecule type" value="Genomic_DNA"/>
</dbReference>
<accession>A0A4R3KXC8</accession>
<dbReference type="PANTHER" id="PTHR42832:SF3">
    <property type="entry name" value="L-GLUTAMINE--4-(METHYLSULFANYL)-2-OXOBUTANOATE AMINOTRANSFERASE"/>
    <property type="match status" value="1"/>
</dbReference>
<dbReference type="PANTHER" id="PTHR42832">
    <property type="entry name" value="AMINO ACID AMINOTRANSFERASE"/>
    <property type="match status" value="1"/>
</dbReference>
<dbReference type="CDD" id="cd00609">
    <property type="entry name" value="AAT_like"/>
    <property type="match status" value="1"/>
</dbReference>
<proteinExistence type="predicted"/>
<dbReference type="GO" id="GO:0008483">
    <property type="term" value="F:transaminase activity"/>
    <property type="evidence" value="ECO:0007669"/>
    <property type="project" value="UniProtKB-KW"/>
</dbReference>
<dbReference type="Proteomes" id="UP000295807">
    <property type="component" value="Unassembled WGS sequence"/>
</dbReference>
<evidence type="ECO:0000256" key="2">
    <source>
        <dbReference type="ARBA" id="ARBA00022576"/>
    </source>
</evidence>
<dbReference type="InterPro" id="IPR050881">
    <property type="entry name" value="LL-DAP_aminotransferase"/>
</dbReference>
<dbReference type="GO" id="GO:0030170">
    <property type="term" value="F:pyridoxal phosphate binding"/>
    <property type="evidence" value="ECO:0007669"/>
    <property type="project" value="InterPro"/>
</dbReference>